<name>A0ABT9WQ87_9BACI</name>
<sequence>MKIIIENARVDEAESLVDVYRDAYEENEKLGLPASAPKVSIQEFNIG</sequence>
<dbReference type="EMBL" id="JAUSTT010000005">
    <property type="protein sequence ID" value="MDQ0175336.1"/>
    <property type="molecule type" value="Genomic_DNA"/>
</dbReference>
<evidence type="ECO:0008006" key="3">
    <source>
        <dbReference type="Google" id="ProtNLM"/>
    </source>
</evidence>
<gene>
    <name evidence="1" type="ORF">J2S08_001170</name>
</gene>
<reference evidence="1 2" key="1">
    <citation type="submission" date="2023-07" db="EMBL/GenBank/DDBJ databases">
        <title>Genomic Encyclopedia of Type Strains, Phase IV (KMG-IV): sequencing the most valuable type-strain genomes for metagenomic binning, comparative biology and taxonomic classification.</title>
        <authorList>
            <person name="Goeker M."/>
        </authorList>
    </citation>
    <scope>NUCLEOTIDE SEQUENCE [LARGE SCALE GENOMIC DNA]</scope>
    <source>
        <strain evidence="1 2">DSM 23837</strain>
    </source>
</reference>
<dbReference type="RefSeq" id="WP_307227572.1">
    <property type="nucleotide sequence ID" value="NZ_JAUSTT010000005.1"/>
</dbReference>
<comment type="caution">
    <text evidence="1">The sequence shown here is derived from an EMBL/GenBank/DDBJ whole genome shotgun (WGS) entry which is preliminary data.</text>
</comment>
<proteinExistence type="predicted"/>
<evidence type="ECO:0000313" key="2">
    <source>
        <dbReference type="Proteomes" id="UP001223586"/>
    </source>
</evidence>
<evidence type="ECO:0000313" key="1">
    <source>
        <dbReference type="EMBL" id="MDQ0175336.1"/>
    </source>
</evidence>
<dbReference type="Proteomes" id="UP001223586">
    <property type="component" value="Unassembled WGS sequence"/>
</dbReference>
<accession>A0ABT9WQ87</accession>
<organism evidence="1 2">
    <name type="scientific">Bacillus chungangensis</name>
    <dbReference type="NCBI Taxonomy" id="587633"/>
    <lineage>
        <taxon>Bacteria</taxon>
        <taxon>Bacillati</taxon>
        <taxon>Bacillota</taxon>
        <taxon>Bacilli</taxon>
        <taxon>Bacillales</taxon>
        <taxon>Bacillaceae</taxon>
        <taxon>Bacillus</taxon>
    </lineage>
</organism>
<protein>
    <recommendedName>
        <fullName evidence="3">GNAT family N-acetyltransferase</fullName>
    </recommendedName>
</protein>
<keyword evidence="2" id="KW-1185">Reference proteome</keyword>